<dbReference type="InterPro" id="IPR016047">
    <property type="entry name" value="M23ase_b-sheet_dom"/>
</dbReference>
<dbReference type="SUPFAM" id="SSF51261">
    <property type="entry name" value="Duplicated hybrid motif"/>
    <property type="match status" value="1"/>
</dbReference>
<keyword evidence="3" id="KW-0378">Hydrolase</keyword>
<gene>
    <name evidence="3" type="ORF">FHS07_002171</name>
</gene>
<feature type="domain" description="M23ase beta-sheet core" evidence="2">
    <location>
        <begin position="52"/>
        <end position="141"/>
    </location>
</feature>
<dbReference type="CDD" id="cd12797">
    <property type="entry name" value="M23_peptidase"/>
    <property type="match status" value="1"/>
</dbReference>
<sequence>MISASLRSFAVLAAFLLAIPDPLADLGWVWPVAHVQVVRPYEAPAHAYGPGHRGLDLASGEVVRSPADGHVAFAGEVAGRPVVTIDHGGGLVTTLEPVASDTAVGDVVARAAPVGRLAMGGHTAPGMLHLGVRLDGEYINPLRLRGGVPRAILLPCC</sequence>
<dbReference type="Proteomes" id="UP000543579">
    <property type="component" value="Unassembled WGS sequence"/>
</dbReference>
<evidence type="ECO:0000256" key="1">
    <source>
        <dbReference type="ARBA" id="ARBA00022729"/>
    </source>
</evidence>
<dbReference type="PANTHER" id="PTHR21666">
    <property type="entry name" value="PEPTIDASE-RELATED"/>
    <property type="match status" value="1"/>
</dbReference>
<organism evidence="3 4">
    <name type="scientific">Microbacterium proteolyticum</name>
    <dbReference type="NCBI Taxonomy" id="1572644"/>
    <lineage>
        <taxon>Bacteria</taxon>
        <taxon>Bacillati</taxon>
        <taxon>Actinomycetota</taxon>
        <taxon>Actinomycetes</taxon>
        <taxon>Micrococcales</taxon>
        <taxon>Microbacteriaceae</taxon>
        <taxon>Microbacterium</taxon>
    </lineage>
</organism>
<evidence type="ECO:0000313" key="4">
    <source>
        <dbReference type="Proteomes" id="UP000543579"/>
    </source>
</evidence>
<dbReference type="Gene3D" id="2.70.70.10">
    <property type="entry name" value="Glucose Permease (Domain IIA)"/>
    <property type="match status" value="1"/>
</dbReference>
<comment type="caution">
    <text evidence="3">The sequence shown here is derived from an EMBL/GenBank/DDBJ whole genome shotgun (WGS) entry which is preliminary data.</text>
</comment>
<dbReference type="EMBL" id="JACHXY010000002">
    <property type="protein sequence ID" value="MBB3158475.1"/>
    <property type="molecule type" value="Genomic_DNA"/>
</dbReference>
<accession>A0A7W5CJQ7</accession>
<dbReference type="RefSeq" id="WP_183419899.1">
    <property type="nucleotide sequence ID" value="NZ_JACHXY010000002.1"/>
</dbReference>
<proteinExistence type="predicted"/>
<evidence type="ECO:0000313" key="3">
    <source>
        <dbReference type="EMBL" id="MBB3158475.1"/>
    </source>
</evidence>
<dbReference type="Pfam" id="PF01551">
    <property type="entry name" value="Peptidase_M23"/>
    <property type="match status" value="1"/>
</dbReference>
<dbReference type="GO" id="GO:0004222">
    <property type="term" value="F:metalloendopeptidase activity"/>
    <property type="evidence" value="ECO:0007669"/>
    <property type="project" value="TreeGrafter"/>
</dbReference>
<dbReference type="InterPro" id="IPR050570">
    <property type="entry name" value="Cell_wall_metabolism_enzyme"/>
</dbReference>
<dbReference type="PANTHER" id="PTHR21666:SF289">
    <property type="entry name" value="L-ALA--D-GLU ENDOPEPTIDASE"/>
    <property type="match status" value="1"/>
</dbReference>
<name>A0A7W5CJQ7_9MICO</name>
<dbReference type="InterPro" id="IPR011055">
    <property type="entry name" value="Dup_hybrid_motif"/>
</dbReference>
<protein>
    <submittedName>
        <fullName evidence="3">Murein DD-endopeptidase MepM/ murein hydrolase activator NlpD</fullName>
    </submittedName>
</protein>
<reference evidence="3 4" key="1">
    <citation type="submission" date="2020-08" db="EMBL/GenBank/DDBJ databases">
        <title>Genomic Encyclopedia of Type Strains, Phase III (KMG-III): the genomes of soil and plant-associated and newly described type strains.</title>
        <authorList>
            <person name="Whitman W."/>
        </authorList>
    </citation>
    <scope>NUCLEOTIDE SEQUENCE [LARGE SCALE GENOMIC DNA]</scope>
    <source>
        <strain evidence="3 4">CECT 8356</strain>
    </source>
</reference>
<keyword evidence="1" id="KW-0732">Signal</keyword>
<dbReference type="AlphaFoldDB" id="A0A7W5CJQ7"/>
<evidence type="ECO:0000259" key="2">
    <source>
        <dbReference type="Pfam" id="PF01551"/>
    </source>
</evidence>